<name>A0AAV9E844_ACOCL</name>
<dbReference type="AlphaFoldDB" id="A0AAV9E844"/>
<evidence type="ECO:0000313" key="1">
    <source>
        <dbReference type="EMBL" id="KAK1309346.1"/>
    </source>
</evidence>
<dbReference type="EMBL" id="JAUJYO010000009">
    <property type="protein sequence ID" value="KAK1309346.1"/>
    <property type="molecule type" value="Genomic_DNA"/>
</dbReference>
<reference evidence="1" key="2">
    <citation type="submission" date="2023-06" db="EMBL/GenBank/DDBJ databases">
        <authorList>
            <person name="Ma L."/>
            <person name="Liu K.-W."/>
            <person name="Li Z."/>
            <person name="Hsiao Y.-Y."/>
            <person name="Qi Y."/>
            <person name="Fu T."/>
            <person name="Tang G."/>
            <person name="Zhang D."/>
            <person name="Sun W.-H."/>
            <person name="Liu D.-K."/>
            <person name="Li Y."/>
            <person name="Chen G.-Z."/>
            <person name="Liu X.-D."/>
            <person name="Liao X.-Y."/>
            <person name="Jiang Y.-T."/>
            <person name="Yu X."/>
            <person name="Hao Y."/>
            <person name="Huang J."/>
            <person name="Zhao X.-W."/>
            <person name="Ke S."/>
            <person name="Chen Y.-Y."/>
            <person name="Wu W.-L."/>
            <person name="Hsu J.-L."/>
            <person name="Lin Y.-F."/>
            <person name="Huang M.-D."/>
            <person name="Li C.-Y."/>
            <person name="Huang L."/>
            <person name="Wang Z.-W."/>
            <person name="Zhao X."/>
            <person name="Zhong W.-Y."/>
            <person name="Peng D.-H."/>
            <person name="Ahmad S."/>
            <person name="Lan S."/>
            <person name="Zhang J.-S."/>
            <person name="Tsai W.-C."/>
            <person name="Van De Peer Y."/>
            <person name="Liu Z.-J."/>
        </authorList>
    </citation>
    <scope>NUCLEOTIDE SEQUENCE</scope>
    <source>
        <strain evidence="1">CP</strain>
        <tissue evidence="1">Leaves</tissue>
    </source>
</reference>
<protein>
    <submittedName>
        <fullName evidence="1">Uncharacterized protein</fullName>
    </submittedName>
</protein>
<gene>
    <name evidence="1" type="ORF">QJS10_CPA09g01097</name>
</gene>
<comment type="caution">
    <text evidence="1">The sequence shown here is derived from an EMBL/GenBank/DDBJ whole genome shotgun (WGS) entry which is preliminary data.</text>
</comment>
<keyword evidence="2" id="KW-1185">Reference proteome</keyword>
<organism evidence="1 2">
    <name type="scientific">Acorus calamus</name>
    <name type="common">Sweet flag</name>
    <dbReference type="NCBI Taxonomy" id="4465"/>
    <lineage>
        <taxon>Eukaryota</taxon>
        <taxon>Viridiplantae</taxon>
        <taxon>Streptophyta</taxon>
        <taxon>Embryophyta</taxon>
        <taxon>Tracheophyta</taxon>
        <taxon>Spermatophyta</taxon>
        <taxon>Magnoliopsida</taxon>
        <taxon>Liliopsida</taxon>
        <taxon>Acoraceae</taxon>
        <taxon>Acorus</taxon>
    </lineage>
</organism>
<dbReference type="Proteomes" id="UP001180020">
    <property type="component" value="Unassembled WGS sequence"/>
</dbReference>
<proteinExistence type="predicted"/>
<sequence>MLKAFLYFNVMIAIYRSPKDWYIIAINVFIAHLSSTPEKAHQGPKTTLTLSVAGCMEVLAMEDPAKHWPLVACAIANLIASNLVLVMTAKSPADNGSSCGFSKSMRDMNGFSRNEKMFVGTVMITE</sequence>
<evidence type="ECO:0000313" key="2">
    <source>
        <dbReference type="Proteomes" id="UP001180020"/>
    </source>
</evidence>
<accession>A0AAV9E844</accession>
<reference evidence="1" key="1">
    <citation type="journal article" date="2023" name="Nat. Commun.">
        <title>Diploid and tetraploid genomes of Acorus and the evolution of monocots.</title>
        <authorList>
            <person name="Ma L."/>
            <person name="Liu K.W."/>
            <person name="Li Z."/>
            <person name="Hsiao Y.Y."/>
            <person name="Qi Y."/>
            <person name="Fu T."/>
            <person name="Tang G.D."/>
            <person name="Zhang D."/>
            <person name="Sun W.H."/>
            <person name="Liu D.K."/>
            <person name="Li Y."/>
            <person name="Chen G.Z."/>
            <person name="Liu X.D."/>
            <person name="Liao X.Y."/>
            <person name="Jiang Y.T."/>
            <person name="Yu X."/>
            <person name="Hao Y."/>
            <person name="Huang J."/>
            <person name="Zhao X.W."/>
            <person name="Ke S."/>
            <person name="Chen Y.Y."/>
            <person name="Wu W.L."/>
            <person name="Hsu J.L."/>
            <person name="Lin Y.F."/>
            <person name="Huang M.D."/>
            <person name="Li C.Y."/>
            <person name="Huang L."/>
            <person name="Wang Z.W."/>
            <person name="Zhao X."/>
            <person name="Zhong W.Y."/>
            <person name="Peng D.H."/>
            <person name="Ahmad S."/>
            <person name="Lan S."/>
            <person name="Zhang J.S."/>
            <person name="Tsai W.C."/>
            <person name="Van de Peer Y."/>
            <person name="Liu Z.J."/>
        </authorList>
    </citation>
    <scope>NUCLEOTIDE SEQUENCE</scope>
    <source>
        <strain evidence="1">CP</strain>
    </source>
</reference>